<dbReference type="Proteomes" id="UP000773614">
    <property type="component" value="Unassembled WGS sequence"/>
</dbReference>
<evidence type="ECO:0000313" key="1">
    <source>
        <dbReference type="EMBL" id="MYZ49815.1"/>
    </source>
</evidence>
<dbReference type="RefSeq" id="WP_205520971.1">
    <property type="nucleotide sequence ID" value="NZ_SPKJ01000097.1"/>
</dbReference>
<evidence type="ECO:0000313" key="2">
    <source>
        <dbReference type="Proteomes" id="UP000773614"/>
    </source>
</evidence>
<name>A0A964T7E3_9HYPH</name>
<reference evidence="1" key="1">
    <citation type="submission" date="2019-03" db="EMBL/GenBank/DDBJ databases">
        <title>Afifella sp. nov., isolated from activated sludge.</title>
        <authorList>
            <person name="Li Q."/>
            <person name="Liu Y."/>
        </authorList>
    </citation>
    <scope>NUCLEOTIDE SEQUENCE</scope>
    <source>
        <strain evidence="1">L72</strain>
    </source>
</reference>
<protein>
    <submittedName>
        <fullName evidence="1">Uncharacterized protein</fullName>
    </submittedName>
</protein>
<accession>A0A964T7E3</accession>
<gene>
    <name evidence="1" type="ORF">E4O86_19080</name>
</gene>
<sequence>MRADRAGAIPTVDLYFGFALADLVRHWPWQAGRPIVAVGRTAFRCGSHLVIIRYADGAAMRAAASAAEIHYLLDDDLWAIDMNAGLPEDYRARLMRFRERDLPRIVECATEVIAPTPAILAHLPGRRSAVLQPCLWPRALPAPGAAGRGPVRMILPATRSHLDDIRLVAAGIRAALESRPALGLTTFLGRHAPPELSGLPNVRHLPPRAWPAHRRRLERSRYDIALAPLRDTAFNRARSISKVLEIAQFGAAGIYSDCEPYAGAAGASGGLLLGPDPAAWTQAILDLAEDAPARLRLAQAGQALARRIGNPERVRRFWLERFGIEAGDRVRPSPPPPP</sequence>
<comment type="caution">
    <text evidence="1">The sequence shown here is derived from an EMBL/GenBank/DDBJ whole genome shotgun (WGS) entry which is preliminary data.</text>
</comment>
<keyword evidence="2" id="KW-1185">Reference proteome</keyword>
<dbReference type="EMBL" id="SPKJ01000097">
    <property type="protein sequence ID" value="MYZ49815.1"/>
    <property type="molecule type" value="Genomic_DNA"/>
</dbReference>
<proteinExistence type="predicted"/>
<organism evidence="1 2">
    <name type="scientific">Propylenella binzhouense</name>
    <dbReference type="NCBI Taxonomy" id="2555902"/>
    <lineage>
        <taxon>Bacteria</taxon>
        <taxon>Pseudomonadati</taxon>
        <taxon>Pseudomonadota</taxon>
        <taxon>Alphaproteobacteria</taxon>
        <taxon>Hyphomicrobiales</taxon>
        <taxon>Propylenellaceae</taxon>
        <taxon>Propylenella</taxon>
    </lineage>
</organism>
<dbReference type="AlphaFoldDB" id="A0A964T7E3"/>